<keyword evidence="1" id="KW-0472">Membrane</keyword>
<keyword evidence="1" id="KW-0812">Transmembrane</keyword>
<proteinExistence type="predicted"/>
<evidence type="ECO:0000256" key="1">
    <source>
        <dbReference type="SAM" id="Phobius"/>
    </source>
</evidence>
<sequence length="57" mass="6340">MDETHCWPAEEMIQAERGEIPCQLDCLDKATLQIDSAFFFFVSALLVLVIVASLIAP</sequence>
<accession>A0A382MCH5</accession>
<reference evidence="2" key="1">
    <citation type="submission" date="2018-05" db="EMBL/GenBank/DDBJ databases">
        <authorList>
            <person name="Lanie J.A."/>
            <person name="Ng W.-L."/>
            <person name="Kazmierczak K.M."/>
            <person name="Andrzejewski T.M."/>
            <person name="Davidsen T.M."/>
            <person name="Wayne K.J."/>
            <person name="Tettelin H."/>
            <person name="Glass J.I."/>
            <person name="Rusch D."/>
            <person name="Podicherti R."/>
            <person name="Tsui H.-C.T."/>
            <person name="Winkler M.E."/>
        </authorList>
    </citation>
    <scope>NUCLEOTIDE SEQUENCE</scope>
</reference>
<organism evidence="2">
    <name type="scientific">marine metagenome</name>
    <dbReference type="NCBI Taxonomy" id="408172"/>
    <lineage>
        <taxon>unclassified sequences</taxon>
        <taxon>metagenomes</taxon>
        <taxon>ecological metagenomes</taxon>
    </lineage>
</organism>
<dbReference type="AlphaFoldDB" id="A0A382MCH5"/>
<keyword evidence="1" id="KW-1133">Transmembrane helix</keyword>
<feature type="transmembrane region" description="Helical" evidence="1">
    <location>
        <begin position="37"/>
        <end position="56"/>
    </location>
</feature>
<evidence type="ECO:0000313" key="2">
    <source>
        <dbReference type="EMBL" id="SVC44951.1"/>
    </source>
</evidence>
<protein>
    <submittedName>
        <fullName evidence="2">Uncharacterized protein</fullName>
    </submittedName>
</protein>
<name>A0A382MCH5_9ZZZZ</name>
<dbReference type="EMBL" id="UINC01091856">
    <property type="protein sequence ID" value="SVC44951.1"/>
    <property type="molecule type" value="Genomic_DNA"/>
</dbReference>
<gene>
    <name evidence="2" type="ORF">METZ01_LOCUS297805</name>
</gene>